<keyword evidence="1" id="KW-0812">Transmembrane</keyword>
<dbReference type="Proteomes" id="UP000504634">
    <property type="component" value="Unplaced"/>
</dbReference>
<protein>
    <submittedName>
        <fullName evidence="3">Uncharacterized protein LOC115626552</fullName>
    </submittedName>
</protein>
<gene>
    <name evidence="3" type="primary">LOC115626552</name>
</gene>
<dbReference type="RefSeq" id="XP_030377790.1">
    <property type="nucleotide sequence ID" value="XM_030521930.1"/>
</dbReference>
<dbReference type="AlphaFoldDB" id="A0A6J2TQK5"/>
<dbReference type="GeneID" id="115626552"/>
<evidence type="ECO:0000313" key="3">
    <source>
        <dbReference type="RefSeq" id="XP_030377790.1"/>
    </source>
</evidence>
<name>A0A6J2TQK5_DROLE</name>
<feature type="transmembrane region" description="Helical" evidence="1">
    <location>
        <begin position="109"/>
        <end position="130"/>
    </location>
</feature>
<organism evidence="2 3">
    <name type="scientific">Drosophila lebanonensis</name>
    <name type="common">Fruit fly</name>
    <name type="synonym">Scaptodrosophila lebanonensis</name>
    <dbReference type="NCBI Taxonomy" id="7225"/>
    <lineage>
        <taxon>Eukaryota</taxon>
        <taxon>Metazoa</taxon>
        <taxon>Ecdysozoa</taxon>
        <taxon>Arthropoda</taxon>
        <taxon>Hexapoda</taxon>
        <taxon>Insecta</taxon>
        <taxon>Pterygota</taxon>
        <taxon>Neoptera</taxon>
        <taxon>Endopterygota</taxon>
        <taxon>Diptera</taxon>
        <taxon>Brachycera</taxon>
        <taxon>Muscomorpha</taxon>
        <taxon>Ephydroidea</taxon>
        <taxon>Drosophilidae</taxon>
        <taxon>Scaptodrosophila</taxon>
    </lineage>
</organism>
<feature type="transmembrane region" description="Helical" evidence="1">
    <location>
        <begin position="23"/>
        <end position="44"/>
    </location>
</feature>
<sequence>MTRSNPEVYGIPPDMSINYGVRIYALATLFALIALAQWLVIGFFVDLGKDATGLRYGIWVVGTFFGISMLAWTNFGRKFPINIIISAIIIESSTMYIGKEQQMTKSLLVNSYASIIVVALVTLCIFWGAYFPMPLVPGDLVLSLLVAGANIMIIVFFINGFSVQSSSVYTMVRNFFALFAVVLIMYTATIIHNRQFDVPKNEYLFLSTLLFFGYMLLHERMLALS</sequence>
<feature type="transmembrane region" description="Helical" evidence="1">
    <location>
        <begin position="203"/>
        <end position="223"/>
    </location>
</feature>
<keyword evidence="1" id="KW-0472">Membrane</keyword>
<reference evidence="3" key="1">
    <citation type="submission" date="2025-08" db="UniProtKB">
        <authorList>
            <consortium name="RefSeq"/>
        </authorList>
    </citation>
    <scope>IDENTIFICATION</scope>
    <source>
        <strain evidence="3">11010-0011.00</strain>
        <tissue evidence="3">Whole body</tissue>
    </source>
</reference>
<proteinExistence type="predicted"/>
<feature type="transmembrane region" description="Helical" evidence="1">
    <location>
        <begin position="142"/>
        <end position="163"/>
    </location>
</feature>
<accession>A0A6J2TQK5</accession>
<dbReference type="OrthoDB" id="7881833at2759"/>
<keyword evidence="1" id="KW-1133">Transmembrane helix</keyword>
<keyword evidence="2" id="KW-1185">Reference proteome</keyword>
<feature type="transmembrane region" description="Helical" evidence="1">
    <location>
        <begin position="56"/>
        <end position="73"/>
    </location>
</feature>
<feature type="transmembrane region" description="Helical" evidence="1">
    <location>
        <begin position="175"/>
        <end position="191"/>
    </location>
</feature>
<evidence type="ECO:0000313" key="2">
    <source>
        <dbReference type="Proteomes" id="UP000504634"/>
    </source>
</evidence>
<evidence type="ECO:0000256" key="1">
    <source>
        <dbReference type="SAM" id="Phobius"/>
    </source>
</evidence>